<dbReference type="EMBL" id="SMCN01000036">
    <property type="protein sequence ID" value="TCV75199.1"/>
    <property type="molecule type" value="Genomic_DNA"/>
</dbReference>
<proteinExistence type="predicted"/>
<evidence type="ECO:0000313" key="1">
    <source>
        <dbReference type="EMBL" id="TCV75199.1"/>
    </source>
</evidence>
<accession>A0ABY2CFW1</accession>
<evidence type="ECO:0008006" key="3">
    <source>
        <dbReference type="Google" id="ProtNLM"/>
    </source>
</evidence>
<protein>
    <recommendedName>
        <fullName evidence="3">GGDEF domain-containing protein</fullName>
    </recommendedName>
</protein>
<organism evidence="1 2">
    <name type="scientific">Methylomonas methanica</name>
    <dbReference type="NCBI Taxonomy" id="421"/>
    <lineage>
        <taxon>Bacteria</taxon>
        <taxon>Pseudomonadati</taxon>
        <taxon>Pseudomonadota</taxon>
        <taxon>Gammaproteobacteria</taxon>
        <taxon>Methylococcales</taxon>
        <taxon>Methylococcaceae</taxon>
        <taxon>Methylomonas</taxon>
    </lineage>
</organism>
<evidence type="ECO:0000313" key="2">
    <source>
        <dbReference type="Proteomes" id="UP000295649"/>
    </source>
</evidence>
<dbReference type="Proteomes" id="UP000295649">
    <property type="component" value="Unassembled WGS sequence"/>
</dbReference>
<keyword evidence="2" id="KW-1185">Reference proteome</keyword>
<reference evidence="1 2" key="1">
    <citation type="submission" date="2019-03" db="EMBL/GenBank/DDBJ databases">
        <title>Systems level insights into methane cycling in arid and semi-arid ecosystems.</title>
        <authorList>
            <person name="Kalyuzhnaya M."/>
        </authorList>
    </citation>
    <scope>NUCLEOTIDE SEQUENCE [LARGE SCALE GENOMIC DNA]</scope>
    <source>
        <strain evidence="1 2">S-1</strain>
    </source>
</reference>
<sequence length="83" mass="8784">MSRGWLSSLGCSITRLGGNEFLLLLERVGGEEILVSLARRLDLMSGLGPTAEVLFFAPPKKSTQKKGGPDAAYSLRSEAFAGG</sequence>
<comment type="caution">
    <text evidence="1">The sequence shown here is derived from an EMBL/GenBank/DDBJ whole genome shotgun (WGS) entry which is preliminary data.</text>
</comment>
<gene>
    <name evidence="1" type="ORF">EDE11_1364</name>
</gene>
<name>A0ABY2CFW1_METMH</name>